<dbReference type="InterPro" id="IPR019088">
    <property type="entry name" value="CHP02186-rel_TM"/>
</dbReference>
<evidence type="ECO:0000313" key="3">
    <source>
        <dbReference type="Proteomes" id="UP001155128"/>
    </source>
</evidence>
<evidence type="ECO:0000313" key="2">
    <source>
        <dbReference type="EMBL" id="MCM8557972.1"/>
    </source>
</evidence>
<keyword evidence="3" id="KW-1185">Reference proteome</keyword>
<dbReference type="Proteomes" id="UP001155128">
    <property type="component" value="Unassembled WGS sequence"/>
</dbReference>
<dbReference type="EMBL" id="JAMSHT010000001">
    <property type="protein sequence ID" value="MCM8557972.1"/>
    <property type="molecule type" value="Genomic_DNA"/>
</dbReference>
<comment type="caution">
    <text evidence="2">The sequence shown here is derived from an EMBL/GenBank/DDBJ whole genome shotgun (WGS) entry which is preliminary data.</text>
</comment>
<feature type="transmembrane region" description="Helical" evidence="1">
    <location>
        <begin position="226"/>
        <end position="248"/>
    </location>
</feature>
<protein>
    <submittedName>
        <fullName evidence="2">TIGR02186 family protein</fullName>
    </submittedName>
</protein>
<dbReference type="Pfam" id="PF09608">
    <property type="entry name" value="Alph_Pro_TM"/>
    <property type="match status" value="1"/>
</dbReference>
<evidence type="ECO:0000256" key="1">
    <source>
        <dbReference type="SAM" id="Phobius"/>
    </source>
</evidence>
<proteinExistence type="predicted"/>
<sequence length="252" mass="27216">MAVRLLLLLGAWMALVGASGPVLVPDISSRNVEIRTSFTGEELLLFGAIIYEGGLPDAPAEVAVVLRGPSEPILLREKQKVAGIWVNADSHRFRSVPGFYALASSAPIDRLIDARTAAIYEIGVDNLQLSPGPGAAAEKEQRMEAGLIDRMEQRGLYAETPTGVEITDNVLYRARISIPSRVPVGVYRAETFLISEGRVLAVATREISIGKSGFERFVALAAERHGFLYGIAAILVSLFLGWAAAAIFRKRV</sequence>
<keyword evidence="1" id="KW-0812">Transmembrane</keyword>
<reference evidence="2" key="1">
    <citation type="submission" date="2022-06" db="EMBL/GenBank/DDBJ databases">
        <title>Sphingomicrobium sedimins sp. nov., a marine bacterium isolated from tidal flat.</title>
        <authorList>
            <person name="Kim C.-H."/>
            <person name="Yoo Y."/>
            <person name="Kim J.-J."/>
        </authorList>
    </citation>
    <scope>NUCLEOTIDE SEQUENCE</scope>
    <source>
        <strain evidence="2">GRR-S6-50</strain>
    </source>
</reference>
<accession>A0A9X2EME0</accession>
<name>A0A9X2EME0_9SPHN</name>
<organism evidence="2 3">
    <name type="scientific">Sphingomicrobium sediminis</name>
    <dbReference type="NCBI Taxonomy" id="2950949"/>
    <lineage>
        <taxon>Bacteria</taxon>
        <taxon>Pseudomonadati</taxon>
        <taxon>Pseudomonadota</taxon>
        <taxon>Alphaproteobacteria</taxon>
        <taxon>Sphingomonadales</taxon>
        <taxon>Sphingomonadaceae</taxon>
        <taxon>Sphingomicrobium</taxon>
    </lineage>
</organism>
<dbReference type="AlphaFoldDB" id="A0A9X2EME0"/>
<keyword evidence="1" id="KW-1133">Transmembrane helix</keyword>
<keyword evidence="1" id="KW-0472">Membrane</keyword>
<gene>
    <name evidence="2" type="ORF">NDO55_09080</name>
</gene>
<dbReference type="RefSeq" id="WP_252114500.1">
    <property type="nucleotide sequence ID" value="NZ_JAMSHT010000001.1"/>
</dbReference>